<dbReference type="VEuPathDB" id="FungiDB:VP01_1066g1"/>
<evidence type="ECO:0000313" key="3">
    <source>
        <dbReference type="Proteomes" id="UP000037035"/>
    </source>
</evidence>
<keyword evidence="3" id="KW-1185">Reference proteome</keyword>
<dbReference type="EMBL" id="LAVV01000743">
    <property type="protein sequence ID" value="KNZ64099.1"/>
    <property type="molecule type" value="Genomic_DNA"/>
</dbReference>
<comment type="caution">
    <text evidence="2">The sequence shown here is derived from an EMBL/GenBank/DDBJ whole genome shotgun (WGS) entry which is preliminary data.</text>
</comment>
<dbReference type="Proteomes" id="UP000037035">
    <property type="component" value="Unassembled WGS sequence"/>
</dbReference>
<proteinExistence type="predicted"/>
<feature type="region of interest" description="Disordered" evidence="1">
    <location>
        <begin position="439"/>
        <end position="462"/>
    </location>
</feature>
<name>A0A0L6VTQ5_9BASI</name>
<evidence type="ECO:0000256" key="1">
    <source>
        <dbReference type="SAM" id="MobiDB-lite"/>
    </source>
</evidence>
<feature type="compositionally biased region" description="Low complexity" evidence="1">
    <location>
        <begin position="442"/>
        <end position="453"/>
    </location>
</feature>
<gene>
    <name evidence="2" type="ORF">VP01_1066g1</name>
</gene>
<dbReference type="AlphaFoldDB" id="A0A0L6VTQ5"/>
<organism evidence="2 3">
    <name type="scientific">Puccinia sorghi</name>
    <dbReference type="NCBI Taxonomy" id="27349"/>
    <lineage>
        <taxon>Eukaryota</taxon>
        <taxon>Fungi</taxon>
        <taxon>Dikarya</taxon>
        <taxon>Basidiomycota</taxon>
        <taxon>Pucciniomycotina</taxon>
        <taxon>Pucciniomycetes</taxon>
        <taxon>Pucciniales</taxon>
        <taxon>Pucciniaceae</taxon>
        <taxon>Puccinia</taxon>
    </lineage>
</organism>
<protein>
    <submittedName>
        <fullName evidence="2">Uncharacterized protein</fullName>
    </submittedName>
</protein>
<reference evidence="2 3" key="1">
    <citation type="submission" date="2015-08" db="EMBL/GenBank/DDBJ databases">
        <title>Next Generation Sequencing and Analysis of the Genome of Puccinia sorghi L Schw, the Causal Agent of Maize Common Rust.</title>
        <authorList>
            <person name="Rochi L."/>
            <person name="Burguener G."/>
            <person name="Darino M."/>
            <person name="Turjanski A."/>
            <person name="Kreff E."/>
            <person name="Dieguez M.J."/>
            <person name="Sacco F."/>
        </authorList>
    </citation>
    <scope>NUCLEOTIDE SEQUENCE [LARGE SCALE GENOMIC DNA]</scope>
    <source>
        <strain evidence="2 3">RO10H11247</strain>
    </source>
</reference>
<evidence type="ECO:0000313" key="2">
    <source>
        <dbReference type="EMBL" id="KNZ64099.1"/>
    </source>
</evidence>
<accession>A0A0L6VTQ5</accession>
<sequence>MIKFRRNVLWVAHPKRVACRTLLIYNLVQKKNQTSFPTLKTQTVQDLRQLFPAFALDQQCSCPTFGGCLVGRKTSSQHSAAGHRLFGSRGPRIGITDEHPLEILTMFWGVEFARLLCSCLEDKKYMLCVSPSAYTAGFSRTRNNITRYISIGDLPTVIQMLGDVMLAFDHFPEPTQAWQHYDATDCNRAQDVVRPSSSSTLVGNGFCVEWVATNRMLFLHGYKKKEEKKRAGSVAACHANEPVYRGWLDIDESNQVLFRLSGEPRTYSLDCSRKKSWLRRALHEGANWLPNIYVCSLLHKEKSPEQAAPASDCFDSCMPCPALARSNSKPHLDIVIVVPVDSLSRHGAHSACPQHPRVPIITSTSIQSGSYQSDQGIPQTVSHILLPAAQFSLWPISSSTTAHTLSSTISDILSHFLKYEPFCAPFSAFSSSLEPAPTLKLPPTNSSQPNPSSVLYPHQPSSLDPSKPLACLLLQRDTSPSSLPLHLITGTLSTLLAPELPSPPLIH</sequence>